<organism evidence="6 7">
    <name type="scientific">Chilo suppressalis</name>
    <name type="common">Asiatic rice borer moth</name>
    <dbReference type="NCBI Taxonomy" id="168631"/>
    <lineage>
        <taxon>Eukaryota</taxon>
        <taxon>Metazoa</taxon>
        <taxon>Ecdysozoa</taxon>
        <taxon>Arthropoda</taxon>
        <taxon>Hexapoda</taxon>
        <taxon>Insecta</taxon>
        <taxon>Pterygota</taxon>
        <taxon>Neoptera</taxon>
        <taxon>Endopterygota</taxon>
        <taxon>Lepidoptera</taxon>
        <taxon>Glossata</taxon>
        <taxon>Ditrysia</taxon>
        <taxon>Pyraloidea</taxon>
        <taxon>Crambidae</taxon>
        <taxon>Crambinae</taxon>
        <taxon>Chilo</taxon>
    </lineage>
</organism>
<evidence type="ECO:0000256" key="1">
    <source>
        <dbReference type="ARBA" id="ARBA00022723"/>
    </source>
</evidence>
<protein>
    <recommendedName>
        <fullName evidence="5">FLYWCH-type domain-containing protein</fullName>
    </recommendedName>
</protein>
<reference evidence="6" key="1">
    <citation type="submission" date="2021-12" db="EMBL/GenBank/DDBJ databases">
        <authorList>
            <person name="King R."/>
        </authorList>
    </citation>
    <scope>NUCLEOTIDE SEQUENCE</scope>
</reference>
<feature type="domain" description="FLYWCH-type" evidence="5">
    <location>
        <begin position="398"/>
        <end position="457"/>
    </location>
</feature>
<feature type="domain" description="FLYWCH-type" evidence="5">
    <location>
        <begin position="174"/>
        <end position="232"/>
    </location>
</feature>
<evidence type="ECO:0000256" key="3">
    <source>
        <dbReference type="ARBA" id="ARBA00022833"/>
    </source>
</evidence>
<name>A0ABN8AWW1_CHISP</name>
<proteinExistence type="predicted"/>
<evidence type="ECO:0000256" key="2">
    <source>
        <dbReference type="ARBA" id="ARBA00022771"/>
    </source>
</evidence>
<evidence type="ECO:0000313" key="6">
    <source>
        <dbReference type="EMBL" id="CAH0399064.1"/>
    </source>
</evidence>
<keyword evidence="7" id="KW-1185">Reference proteome</keyword>
<accession>A0ABN8AWW1</accession>
<dbReference type="Pfam" id="PF04500">
    <property type="entry name" value="FLYWCH"/>
    <property type="match status" value="3"/>
</dbReference>
<evidence type="ECO:0000256" key="4">
    <source>
        <dbReference type="SAM" id="MobiDB-lite"/>
    </source>
</evidence>
<keyword evidence="3" id="KW-0862">Zinc</keyword>
<gene>
    <name evidence="6" type="ORF">CHILSU_LOCUS2195</name>
</gene>
<evidence type="ECO:0000259" key="5">
    <source>
        <dbReference type="Pfam" id="PF04500"/>
    </source>
</evidence>
<evidence type="ECO:0000313" key="7">
    <source>
        <dbReference type="Proteomes" id="UP001153292"/>
    </source>
</evidence>
<feature type="compositionally biased region" description="Basic and acidic residues" evidence="4">
    <location>
        <begin position="10"/>
        <end position="19"/>
    </location>
</feature>
<dbReference type="InterPro" id="IPR007588">
    <property type="entry name" value="Znf_FLYWCH"/>
</dbReference>
<keyword evidence="2" id="KW-0863">Zinc-finger</keyword>
<dbReference type="Gene3D" id="2.20.25.240">
    <property type="match status" value="4"/>
</dbReference>
<keyword evidence="1" id="KW-0479">Metal-binding</keyword>
<feature type="region of interest" description="Disordered" evidence="4">
    <location>
        <begin position="1"/>
        <end position="46"/>
    </location>
</feature>
<feature type="domain" description="FLYWCH-type" evidence="5">
    <location>
        <begin position="46"/>
        <end position="104"/>
    </location>
</feature>
<dbReference type="EMBL" id="OU963906">
    <property type="protein sequence ID" value="CAH0399064.1"/>
    <property type="molecule type" value="Genomic_DNA"/>
</dbReference>
<feature type="compositionally biased region" description="Basic and acidic residues" evidence="4">
    <location>
        <begin position="29"/>
        <end position="46"/>
    </location>
</feature>
<dbReference type="Proteomes" id="UP001153292">
    <property type="component" value="Chromosome 13"/>
</dbReference>
<sequence>MKPGSGSKESFTHLDKVPGDDSTQPDSSDCEHEKPVQLKKDLDPKFSKSTHGNPIILLDGYKFRLKRDSRVVKSLNVRWVCSTMKHGCKAKLMTVENVVVAYDNTDVDGLCPQIAAHQKKYSETSLPTDDGKNTKIDYQSINNIAHLCFSTAYSNEICMLVNAYSVSLHRAVKAKGKNVMCVDGYRFSVVKGKNKLSNRVRWRCSTHRGSGCTALMHTVGDCVVYLRNDHIHPPTNFPKYSIRYEFTESLRGCRIILIEGYRFAIKNMSKVNAPIKKIQWTCSTHGKHGCDITFLQNQRGNPVIQLNGYYYTKHMTVRLKDSEYTKEDPYLDHTMCAATGISTITDINTQLGAGISQSTAGINKCALSRLKGNSFFSTATNFQSNVVILMLYSYVLQFVTSQRGKLMIKLDGFTYRRATFSNNKVRWTCSTHQYKGCRAFLITLNDEIIYSNTIHEHK</sequence>